<dbReference type="Pfam" id="PF03242">
    <property type="entry name" value="LEA_3a"/>
    <property type="match status" value="1"/>
</dbReference>
<dbReference type="PANTHER" id="PTHR33509:SF34">
    <property type="entry name" value="LATE EMBRYOGENIS ABUNDANT PROTEIN 41"/>
    <property type="match status" value="1"/>
</dbReference>
<accession>V7CBB7</accession>
<dbReference type="InterPro" id="IPR004926">
    <property type="entry name" value="LEA_3a"/>
</dbReference>
<dbReference type="AlphaFoldDB" id="V7CBB7"/>
<dbReference type="Gramene" id="ESW26171">
    <property type="protein sequence ID" value="ESW26171"/>
    <property type="gene ID" value="PHAVU_003G096700g"/>
</dbReference>
<dbReference type="GO" id="GO:0006950">
    <property type="term" value="P:response to stress"/>
    <property type="evidence" value="ECO:0007669"/>
    <property type="project" value="TreeGrafter"/>
</dbReference>
<gene>
    <name evidence="1" type="ORF">PHAVU_003G096700g</name>
</gene>
<dbReference type="PANTHER" id="PTHR33509">
    <property type="entry name" value="LATE EMBRYOGENIS ABUNDANT PROTEIN 2-RELATED"/>
    <property type="match status" value="1"/>
</dbReference>
<evidence type="ECO:0008006" key="3">
    <source>
        <dbReference type="Google" id="ProtNLM"/>
    </source>
</evidence>
<dbReference type="OrthoDB" id="1693956at2759"/>
<organism evidence="1 2">
    <name type="scientific">Phaseolus vulgaris</name>
    <name type="common">Kidney bean</name>
    <name type="synonym">French bean</name>
    <dbReference type="NCBI Taxonomy" id="3885"/>
    <lineage>
        <taxon>Eukaryota</taxon>
        <taxon>Viridiplantae</taxon>
        <taxon>Streptophyta</taxon>
        <taxon>Embryophyta</taxon>
        <taxon>Tracheophyta</taxon>
        <taxon>Spermatophyta</taxon>
        <taxon>Magnoliopsida</taxon>
        <taxon>eudicotyledons</taxon>
        <taxon>Gunneridae</taxon>
        <taxon>Pentapetalae</taxon>
        <taxon>rosids</taxon>
        <taxon>fabids</taxon>
        <taxon>Fabales</taxon>
        <taxon>Fabaceae</taxon>
        <taxon>Papilionoideae</taxon>
        <taxon>50 kb inversion clade</taxon>
        <taxon>NPAAA clade</taxon>
        <taxon>indigoferoid/millettioid clade</taxon>
        <taxon>Phaseoleae</taxon>
        <taxon>Phaseolus</taxon>
    </lineage>
</organism>
<name>V7CBB7_PHAVU</name>
<dbReference type="STRING" id="3885.V7CBB7"/>
<dbReference type="GO" id="GO:0005739">
    <property type="term" value="C:mitochondrion"/>
    <property type="evidence" value="ECO:0007669"/>
    <property type="project" value="TreeGrafter"/>
</dbReference>
<protein>
    <recommendedName>
        <fullName evidence="3">Late embryogenesis abundant protein Lea5</fullName>
    </recommendedName>
</protein>
<dbReference type="OMA" id="PINHTPE"/>
<proteinExistence type="predicted"/>
<dbReference type="eggNOG" id="ENOG502S70H">
    <property type="taxonomic scope" value="Eukaryota"/>
</dbReference>
<keyword evidence="2" id="KW-1185">Reference proteome</keyword>
<dbReference type="PhylomeDB" id="V7CBB7"/>
<dbReference type="EMBL" id="CM002290">
    <property type="protein sequence ID" value="ESW26171.1"/>
    <property type="molecule type" value="Genomic_DNA"/>
</dbReference>
<sequence length="104" mass="11253">MSRSLSQLCVLVAESISLIPVHRRGYAVASDVSVRLGLGNNIGRRSGIVGGAEEKAVTRDGAKAYSDWAPDPVTGDYRPMNHTPGIDPVELRQMLLNHKFKSPP</sequence>
<evidence type="ECO:0000313" key="2">
    <source>
        <dbReference type="Proteomes" id="UP000000226"/>
    </source>
</evidence>
<evidence type="ECO:0000313" key="1">
    <source>
        <dbReference type="EMBL" id="ESW26171.1"/>
    </source>
</evidence>
<dbReference type="Proteomes" id="UP000000226">
    <property type="component" value="Chromosome 3"/>
</dbReference>
<reference evidence="2" key="1">
    <citation type="journal article" date="2014" name="Nat. Genet.">
        <title>A reference genome for common bean and genome-wide analysis of dual domestications.</title>
        <authorList>
            <person name="Schmutz J."/>
            <person name="McClean P.E."/>
            <person name="Mamidi S."/>
            <person name="Wu G.A."/>
            <person name="Cannon S.B."/>
            <person name="Grimwood J."/>
            <person name="Jenkins J."/>
            <person name="Shu S."/>
            <person name="Song Q."/>
            <person name="Chavarro C."/>
            <person name="Torres-Torres M."/>
            <person name="Geffroy V."/>
            <person name="Moghaddam S.M."/>
            <person name="Gao D."/>
            <person name="Abernathy B."/>
            <person name="Barry K."/>
            <person name="Blair M."/>
            <person name="Brick M.A."/>
            <person name="Chovatia M."/>
            <person name="Gepts P."/>
            <person name="Goodstein D.M."/>
            <person name="Gonzales M."/>
            <person name="Hellsten U."/>
            <person name="Hyten D.L."/>
            <person name="Jia G."/>
            <person name="Kelly J.D."/>
            <person name="Kudrna D."/>
            <person name="Lee R."/>
            <person name="Richard M.M."/>
            <person name="Miklas P.N."/>
            <person name="Osorno J.M."/>
            <person name="Rodrigues J."/>
            <person name="Thareau V."/>
            <person name="Urrea C.A."/>
            <person name="Wang M."/>
            <person name="Yu Y."/>
            <person name="Zhang M."/>
            <person name="Wing R.A."/>
            <person name="Cregan P.B."/>
            <person name="Rokhsar D.S."/>
            <person name="Jackson S.A."/>
        </authorList>
    </citation>
    <scope>NUCLEOTIDE SEQUENCE [LARGE SCALE GENOMIC DNA]</scope>
    <source>
        <strain evidence="2">cv. G19833</strain>
    </source>
</reference>